<feature type="coiled-coil region" evidence="1">
    <location>
        <begin position="25"/>
        <end position="52"/>
    </location>
</feature>
<name>A0AAV2E018_9ROSI</name>
<proteinExistence type="predicted"/>
<evidence type="ECO:0000256" key="1">
    <source>
        <dbReference type="SAM" id="Coils"/>
    </source>
</evidence>
<dbReference type="AlphaFoldDB" id="A0AAV2E018"/>
<reference evidence="2 3" key="1">
    <citation type="submission" date="2024-04" db="EMBL/GenBank/DDBJ databases">
        <authorList>
            <person name="Fracassetti M."/>
        </authorList>
    </citation>
    <scope>NUCLEOTIDE SEQUENCE [LARGE SCALE GENOMIC DNA]</scope>
</reference>
<dbReference type="EMBL" id="OZ034816">
    <property type="protein sequence ID" value="CAL1379079.1"/>
    <property type="molecule type" value="Genomic_DNA"/>
</dbReference>
<dbReference type="Proteomes" id="UP001497516">
    <property type="component" value="Chromosome 3"/>
</dbReference>
<protein>
    <submittedName>
        <fullName evidence="2">Uncharacterized protein</fullName>
    </submittedName>
</protein>
<accession>A0AAV2E018</accession>
<organism evidence="2 3">
    <name type="scientific">Linum trigynum</name>
    <dbReference type="NCBI Taxonomy" id="586398"/>
    <lineage>
        <taxon>Eukaryota</taxon>
        <taxon>Viridiplantae</taxon>
        <taxon>Streptophyta</taxon>
        <taxon>Embryophyta</taxon>
        <taxon>Tracheophyta</taxon>
        <taxon>Spermatophyta</taxon>
        <taxon>Magnoliopsida</taxon>
        <taxon>eudicotyledons</taxon>
        <taxon>Gunneridae</taxon>
        <taxon>Pentapetalae</taxon>
        <taxon>rosids</taxon>
        <taxon>fabids</taxon>
        <taxon>Malpighiales</taxon>
        <taxon>Linaceae</taxon>
        <taxon>Linum</taxon>
    </lineage>
</organism>
<sequence length="161" mass="17499">MQLLEFKLLKETATIAPKLEGNIFAKNAEIEREESHARMQVMEDELQKLRKMGLERGINRVDLESPSLHQTVAVVNVIVVGLATTILHPRPICFCFPTAIAYFSPIVAAGVDHCSCESGPTIAAASAKEVESWGNEGEMRAGSCGVLPLSIAEGFKEGWFG</sequence>
<gene>
    <name evidence="2" type="ORF">LTRI10_LOCUS20622</name>
</gene>
<keyword evidence="3" id="KW-1185">Reference proteome</keyword>
<keyword evidence="1" id="KW-0175">Coiled coil</keyword>
<evidence type="ECO:0000313" key="3">
    <source>
        <dbReference type="Proteomes" id="UP001497516"/>
    </source>
</evidence>
<evidence type="ECO:0000313" key="2">
    <source>
        <dbReference type="EMBL" id="CAL1379079.1"/>
    </source>
</evidence>